<dbReference type="OrthoDB" id="350080at2157"/>
<feature type="region of interest" description="Disordered" evidence="1">
    <location>
        <begin position="321"/>
        <end position="340"/>
    </location>
</feature>
<gene>
    <name evidence="2" type="ORF">AArcMg_1788</name>
</gene>
<dbReference type="GeneID" id="37642273"/>
<evidence type="ECO:0000256" key="1">
    <source>
        <dbReference type="SAM" id="MobiDB-lite"/>
    </source>
</evidence>
<evidence type="ECO:0000313" key="3">
    <source>
        <dbReference type="Proteomes" id="UP000258613"/>
    </source>
</evidence>
<organism evidence="2 3">
    <name type="scientific">Natrarchaeobaculum sulfurireducens</name>
    <dbReference type="NCBI Taxonomy" id="2044521"/>
    <lineage>
        <taxon>Archaea</taxon>
        <taxon>Methanobacteriati</taxon>
        <taxon>Methanobacteriota</taxon>
        <taxon>Stenosarchaea group</taxon>
        <taxon>Halobacteria</taxon>
        <taxon>Halobacteriales</taxon>
        <taxon>Natrialbaceae</taxon>
        <taxon>Natrarchaeobaculum</taxon>
    </lineage>
</organism>
<protein>
    <submittedName>
        <fullName evidence="2">Uncharacterized protein</fullName>
    </submittedName>
</protein>
<dbReference type="KEGG" id="nag:AArcMg_1788"/>
<evidence type="ECO:0000313" key="2">
    <source>
        <dbReference type="EMBL" id="AXR81796.1"/>
    </source>
</evidence>
<proteinExistence type="predicted"/>
<name>A0A346PQK1_9EURY</name>
<accession>A0A346PQK1</accession>
<feature type="compositionally biased region" description="Acidic residues" evidence="1">
    <location>
        <begin position="323"/>
        <end position="332"/>
    </location>
</feature>
<dbReference type="AlphaFoldDB" id="A0A346PQK1"/>
<sequence length="340" mass="38867">MGDTIPSGIELRDTDDYEGTVLGISQGYILALRFLEDSIRLRIEQEDNTEVHYREDVSRDFFDSRQKRSTIANEVARQTTLDATYVKDRFRDVKQFIDTAERRAMADDGREILERTEDVRAYQTPEQLTIAVWVEPPVDSHITETRRFEFSAPEFQANSADPVKEKHFRVFLTRLRIADEDWSIIRDEWLDDLELEQSESMSEDDVIADRIADVLSSRVSSRVYDDLEPLANSDTAAFYEPASESEYDEDTVWIQSVAIQQVIESETSKAPAAYIATLSQTLRRQDATLDSSTRRRVNGDRTSMYPFRADALGVDELVVQSLDSDEDSEDEASTGGVIEQ</sequence>
<dbReference type="RefSeq" id="WP_117368496.1">
    <property type="nucleotide sequence ID" value="NZ_CP027033.1"/>
</dbReference>
<dbReference type="EMBL" id="CP027033">
    <property type="protein sequence ID" value="AXR81796.1"/>
    <property type="molecule type" value="Genomic_DNA"/>
</dbReference>
<keyword evidence="3" id="KW-1185">Reference proteome</keyword>
<dbReference type="Proteomes" id="UP000258613">
    <property type="component" value="Chromosome"/>
</dbReference>
<reference evidence="3" key="1">
    <citation type="submission" date="2018-02" db="EMBL/GenBank/DDBJ databases">
        <title>Phenotypic and genomic properties of facultatively anaerobic sulfur-reducing natronoarchaea from hypersaline soda lakes.</title>
        <authorList>
            <person name="Sorokin D.Y."/>
            <person name="Kublanov I.V."/>
            <person name="Roman P."/>
            <person name="Sinninghe Damste J.S."/>
            <person name="Golyshin P.N."/>
            <person name="Rojo D."/>
            <person name="Ciordia S."/>
            <person name="Mena M.D.C."/>
            <person name="Ferrer M."/>
            <person name="Messina E."/>
            <person name="Smedile F."/>
            <person name="La Spada G."/>
            <person name="La Cono V."/>
            <person name="Yakimov M.M."/>
        </authorList>
    </citation>
    <scope>NUCLEOTIDE SEQUENCE [LARGE SCALE GENOMIC DNA]</scope>
    <source>
        <strain evidence="3">AArc-Mg</strain>
    </source>
</reference>